<organism evidence="1 2">
    <name type="scientific">Portunus trituberculatus</name>
    <name type="common">Swimming crab</name>
    <name type="synonym">Neptunus trituberculatus</name>
    <dbReference type="NCBI Taxonomy" id="210409"/>
    <lineage>
        <taxon>Eukaryota</taxon>
        <taxon>Metazoa</taxon>
        <taxon>Ecdysozoa</taxon>
        <taxon>Arthropoda</taxon>
        <taxon>Crustacea</taxon>
        <taxon>Multicrustacea</taxon>
        <taxon>Malacostraca</taxon>
        <taxon>Eumalacostraca</taxon>
        <taxon>Eucarida</taxon>
        <taxon>Decapoda</taxon>
        <taxon>Pleocyemata</taxon>
        <taxon>Brachyura</taxon>
        <taxon>Eubrachyura</taxon>
        <taxon>Portunoidea</taxon>
        <taxon>Portunidae</taxon>
        <taxon>Portuninae</taxon>
        <taxon>Portunus</taxon>
    </lineage>
</organism>
<evidence type="ECO:0000313" key="1">
    <source>
        <dbReference type="EMBL" id="MPC62513.1"/>
    </source>
</evidence>
<dbReference type="AlphaFoldDB" id="A0A5B7GXV2"/>
<keyword evidence="2" id="KW-1185">Reference proteome</keyword>
<dbReference type="EMBL" id="VSRR010019765">
    <property type="protein sequence ID" value="MPC62513.1"/>
    <property type="molecule type" value="Genomic_DNA"/>
</dbReference>
<gene>
    <name evidence="1" type="ORF">E2C01_056598</name>
</gene>
<evidence type="ECO:0000313" key="2">
    <source>
        <dbReference type="Proteomes" id="UP000324222"/>
    </source>
</evidence>
<dbReference type="Proteomes" id="UP000324222">
    <property type="component" value="Unassembled WGS sequence"/>
</dbReference>
<protein>
    <submittedName>
        <fullName evidence="1">Uncharacterized protein</fullName>
    </submittedName>
</protein>
<reference evidence="1 2" key="1">
    <citation type="submission" date="2019-05" db="EMBL/GenBank/DDBJ databases">
        <title>Another draft genome of Portunus trituberculatus and its Hox gene families provides insights of decapod evolution.</title>
        <authorList>
            <person name="Jeong J.-H."/>
            <person name="Song I."/>
            <person name="Kim S."/>
            <person name="Choi T."/>
            <person name="Kim D."/>
            <person name="Ryu S."/>
            <person name="Kim W."/>
        </authorList>
    </citation>
    <scope>NUCLEOTIDE SEQUENCE [LARGE SCALE GENOMIC DNA]</scope>
    <source>
        <tissue evidence="1">Muscle</tissue>
    </source>
</reference>
<proteinExistence type="predicted"/>
<name>A0A5B7GXV2_PORTR</name>
<comment type="caution">
    <text evidence="1">The sequence shown here is derived from an EMBL/GenBank/DDBJ whole genome shotgun (WGS) entry which is preliminary data.</text>
</comment>
<sequence length="107" mass="11967">MRVVQDAFGWGDLSNAALIVEEVGSILQGVRTSGIKELHCVFDILLVGCYVVPSTEKANLNLDATEFQDKAVKIQQASQGKEETYKDQWLARQRQTQNSLKRGHMCL</sequence>
<accession>A0A5B7GXV2</accession>